<dbReference type="Gene3D" id="1.20.1250.20">
    <property type="entry name" value="MFS general substrate transporter like domains"/>
    <property type="match status" value="1"/>
</dbReference>
<protein>
    <recommendedName>
        <fullName evidence="6">Major facilitator superfamily (MFS) profile domain-containing protein</fullName>
    </recommendedName>
</protein>
<keyword evidence="8" id="KW-1185">Reference proteome</keyword>
<feature type="domain" description="Major facilitator superfamily (MFS) profile" evidence="6">
    <location>
        <begin position="53"/>
        <end position="465"/>
    </location>
</feature>
<gene>
    <name evidence="7" type="ORF">GAYE_SCF40G5390</name>
</gene>
<evidence type="ECO:0000256" key="5">
    <source>
        <dbReference type="SAM" id="Phobius"/>
    </source>
</evidence>
<dbReference type="GO" id="GO:0005886">
    <property type="term" value="C:plasma membrane"/>
    <property type="evidence" value="ECO:0007669"/>
    <property type="project" value="TreeGrafter"/>
</dbReference>
<evidence type="ECO:0000259" key="6">
    <source>
        <dbReference type="PROSITE" id="PS50850"/>
    </source>
</evidence>
<name>A0AAV9IJM8_9RHOD</name>
<dbReference type="InterPro" id="IPR011701">
    <property type="entry name" value="MFS"/>
</dbReference>
<dbReference type="PANTHER" id="PTHR23508">
    <property type="entry name" value="CARBOXYLIC ACID TRANSPORTER PROTEIN HOMOLOG"/>
    <property type="match status" value="1"/>
</dbReference>
<feature type="transmembrane region" description="Helical" evidence="5">
    <location>
        <begin position="228"/>
        <end position="247"/>
    </location>
</feature>
<organism evidence="7 8">
    <name type="scientific">Galdieria yellowstonensis</name>
    <dbReference type="NCBI Taxonomy" id="3028027"/>
    <lineage>
        <taxon>Eukaryota</taxon>
        <taxon>Rhodophyta</taxon>
        <taxon>Bangiophyceae</taxon>
        <taxon>Galdieriales</taxon>
        <taxon>Galdieriaceae</taxon>
        <taxon>Galdieria</taxon>
    </lineage>
</organism>
<sequence>MAEREAKSLEQVDHDQVAQVVAVNDTEPAPSISWYSRISKFFSVKSLPSTRANLFGCSLGFISTGYQYNVISLLNVIWSIEYSQYYTDSLETRVNNALLYGVLVGQILFGGAADYFGRKVSLLITSTLVILGVIITTAANGVNNSVQGLFWAITIGRGLSGVGAGGEYPCCMPTNSEDGDELSVQKRGRRIALLGPCIEMVSENAVTVIQIILLHIFGTNASQLEPTWRISIGIVIIPTILVFIFRLRMKNSRLYERDRDIRRRFPFIVVIRMFGWRLVGTCFTWFLMDSIYFSFLTFGADILANVTGSSLMHIAYYQLVNMAWIPMAYIAAFLVDRLGRKNILMFGFFTYAMTLFLIGGLYPILFGKPAAYLVLYIFQGMFQILLVIPIYLIPSEVYPTVIRASCYGLSAAFGKVGGVVGVQFFLPIANAFSSPQSGYRADFLVAGGISVVGLVATYFLIPDLSKVSLEKEDDLFWKEVDEYYKKKNQEKNECEDEIRVDDIEL</sequence>
<dbReference type="PROSITE" id="PS00216">
    <property type="entry name" value="SUGAR_TRANSPORT_1"/>
    <property type="match status" value="1"/>
</dbReference>
<feature type="transmembrane region" description="Helical" evidence="5">
    <location>
        <begin position="98"/>
        <end position="116"/>
    </location>
</feature>
<dbReference type="InterPro" id="IPR020846">
    <property type="entry name" value="MFS_dom"/>
</dbReference>
<evidence type="ECO:0000256" key="1">
    <source>
        <dbReference type="ARBA" id="ARBA00004141"/>
    </source>
</evidence>
<feature type="transmembrane region" description="Helical" evidence="5">
    <location>
        <begin position="191"/>
        <end position="216"/>
    </location>
</feature>
<comment type="caution">
    <text evidence="7">The sequence shown here is derived from an EMBL/GenBank/DDBJ whole genome shotgun (WGS) entry which is preliminary data.</text>
</comment>
<dbReference type="InterPro" id="IPR005829">
    <property type="entry name" value="Sugar_transporter_CS"/>
</dbReference>
<dbReference type="Pfam" id="PF07690">
    <property type="entry name" value="MFS_1"/>
    <property type="match status" value="1"/>
</dbReference>
<dbReference type="SUPFAM" id="SSF103473">
    <property type="entry name" value="MFS general substrate transporter"/>
    <property type="match status" value="1"/>
</dbReference>
<evidence type="ECO:0000313" key="8">
    <source>
        <dbReference type="Proteomes" id="UP001300502"/>
    </source>
</evidence>
<proteinExistence type="predicted"/>
<feature type="transmembrane region" description="Helical" evidence="5">
    <location>
        <begin position="314"/>
        <end position="335"/>
    </location>
</feature>
<reference evidence="7 8" key="1">
    <citation type="submission" date="2022-07" db="EMBL/GenBank/DDBJ databases">
        <title>Genome-wide signatures of adaptation to extreme environments.</title>
        <authorList>
            <person name="Cho C.H."/>
            <person name="Yoon H.S."/>
        </authorList>
    </citation>
    <scope>NUCLEOTIDE SEQUENCE [LARGE SCALE GENOMIC DNA]</scope>
    <source>
        <strain evidence="7 8">108.79 E11</strain>
    </source>
</reference>
<feature type="transmembrane region" description="Helical" evidence="5">
    <location>
        <begin position="267"/>
        <end position="288"/>
    </location>
</feature>
<comment type="subcellular location">
    <subcellularLocation>
        <location evidence="1">Membrane</location>
        <topology evidence="1">Multi-pass membrane protein</topology>
    </subcellularLocation>
</comment>
<dbReference type="InterPro" id="IPR036259">
    <property type="entry name" value="MFS_trans_sf"/>
</dbReference>
<accession>A0AAV9IJM8</accession>
<dbReference type="EMBL" id="JANCYU010000052">
    <property type="protein sequence ID" value="KAK4527468.1"/>
    <property type="molecule type" value="Genomic_DNA"/>
</dbReference>
<evidence type="ECO:0000256" key="3">
    <source>
        <dbReference type="ARBA" id="ARBA00022989"/>
    </source>
</evidence>
<dbReference type="PANTHER" id="PTHR23508:SF10">
    <property type="entry name" value="CARBOXYLIC ACID TRANSPORTER PROTEIN HOMOLOG"/>
    <property type="match status" value="1"/>
</dbReference>
<keyword evidence="3 5" id="KW-1133">Transmembrane helix</keyword>
<evidence type="ECO:0000256" key="4">
    <source>
        <dbReference type="ARBA" id="ARBA00023136"/>
    </source>
</evidence>
<keyword evidence="4 5" id="KW-0472">Membrane</keyword>
<evidence type="ECO:0000256" key="2">
    <source>
        <dbReference type="ARBA" id="ARBA00022692"/>
    </source>
</evidence>
<dbReference type="GO" id="GO:0046943">
    <property type="term" value="F:carboxylic acid transmembrane transporter activity"/>
    <property type="evidence" value="ECO:0007669"/>
    <property type="project" value="TreeGrafter"/>
</dbReference>
<dbReference type="Proteomes" id="UP001300502">
    <property type="component" value="Unassembled WGS sequence"/>
</dbReference>
<feature type="transmembrane region" description="Helical" evidence="5">
    <location>
        <begin position="342"/>
        <end position="365"/>
    </location>
</feature>
<feature type="transmembrane region" description="Helical" evidence="5">
    <location>
        <begin position="371"/>
        <end position="394"/>
    </location>
</feature>
<feature type="transmembrane region" description="Helical" evidence="5">
    <location>
        <begin position="441"/>
        <end position="461"/>
    </location>
</feature>
<feature type="transmembrane region" description="Helical" evidence="5">
    <location>
        <begin position="123"/>
        <end position="142"/>
    </location>
</feature>
<evidence type="ECO:0000313" key="7">
    <source>
        <dbReference type="EMBL" id="KAK4527468.1"/>
    </source>
</evidence>
<feature type="transmembrane region" description="Helical" evidence="5">
    <location>
        <begin position="406"/>
        <end position="429"/>
    </location>
</feature>
<dbReference type="PROSITE" id="PS50850">
    <property type="entry name" value="MFS"/>
    <property type="match status" value="1"/>
</dbReference>
<keyword evidence="2 5" id="KW-0812">Transmembrane</keyword>
<dbReference type="AlphaFoldDB" id="A0AAV9IJM8"/>